<name>A0A4R5E7H2_9ACTN</name>
<keyword evidence="1" id="KW-0808">Transferase</keyword>
<evidence type="ECO:0000313" key="6">
    <source>
        <dbReference type="Proteomes" id="UP000295136"/>
    </source>
</evidence>
<sequence length="177" mass="19464">MQAGLVIDIPEPDCWAHPALEVRPSLIAGDGLFTTVAIPAGTEVARLGGRLVTWERLRELFDDPAVPYVDTITVSDDLHLVLPSGRPVGRSNHSCDPNLWWTGPYSLAARRDLTPGEELTSDYATSSAAPGFTMDCRCGAALCRGRVSGEDWQRPELRERYGEHWVPALLDLIRRTA</sequence>
<organism evidence="5 6">
    <name type="scientific">Nonomuraea mesophila</name>
    <dbReference type="NCBI Taxonomy" id="2530382"/>
    <lineage>
        <taxon>Bacteria</taxon>
        <taxon>Bacillati</taxon>
        <taxon>Actinomycetota</taxon>
        <taxon>Actinomycetes</taxon>
        <taxon>Streptosporangiales</taxon>
        <taxon>Streptosporangiaceae</taxon>
        <taxon>Nonomuraea</taxon>
    </lineage>
</organism>
<evidence type="ECO:0000313" key="5">
    <source>
        <dbReference type="EMBL" id="TDE26817.1"/>
    </source>
</evidence>
<dbReference type="InterPro" id="IPR003616">
    <property type="entry name" value="Post-SET_dom"/>
</dbReference>
<feature type="domain" description="SET" evidence="3">
    <location>
        <begin position="18"/>
        <end position="124"/>
    </location>
</feature>
<dbReference type="Pfam" id="PF00856">
    <property type="entry name" value="SET"/>
    <property type="match status" value="1"/>
</dbReference>
<keyword evidence="2" id="KW-0949">S-adenosyl-L-methionine</keyword>
<dbReference type="AlphaFoldDB" id="A0A4R5E7H2"/>
<feature type="domain" description="Post-SET" evidence="4">
    <location>
        <begin position="132"/>
        <end position="148"/>
    </location>
</feature>
<protein>
    <submittedName>
        <fullName evidence="5">SET domain-containing protein</fullName>
    </submittedName>
</protein>
<keyword evidence="6" id="KW-1185">Reference proteome</keyword>
<dbReference type="InterPro" id="IPR053201">
    <property type="entry name" value="Flavunoidine_N-MTase"/>
</dbReference>
<dbReference type="GO" id="GO:0016740">
    <property type="term" value="F:transferase activity"/>
    <property type="evidence" value="ECO:0007669"/>
    <property type="project" value="UniProtKB-KW"/>
</dbReference>
<evidence type="ECO:0000259" key="4">
    <source>
        <dbReference type="PROSITE" id="PS50868"/>
    </source>
</evidence>
<dbReference type="PANTHER" id="PTHR12350:SF19">
    <property type="entry name" value="SET DOMAIN-CONTAINING PROTEIN"/>
    <property type="match status" value="1"/>
</dbReference>
<dbReference type="PROSITE" id="PS50868">
    <property type="entry name" value="POST_SET"/>
    <property type="match status" value="1"/>
</dbReference>
<evidence type="ECO:0000259" key="3">
    <source>
        <dbReference type="PROSITE" id="PS50280"/>
    </source>
</evidence>
<evidence type="ECO:0000256" key="1">
    <source>
        <dbReference type="ARBA" id="ARBA00022679"/>
    </source>
</evidence>
<dbReference type="Proteomes" id="UP000295136">
    <property type="component" value="Unassembled WGS sequence"/>
</dbReference>
<dbReference type="PROSITE" id="PS50280">
    <property type="entry name" value="SET"/>
    <property type="match status" value="1"/>
</dbReference>
<dbReference type="InterPro" id="IPR001214">
    <property type="entry name" value="SET_dom"/>
</dbReference>
<dbReference type="EMBL" id="SMLD01000227">
    <property type="protein sequence ID" value="TDE26817.1"/>
    <property type="molecule type" value="Genomic_DNA"/>
</dbReference>
<dbReference type="SMART" id="SM00317">
    <property type="entry name" value="SET"/>
    <property type="match status" value="1"/>
</dbReference>
<proteinExistence type="predicted"/>
<dbReference type="InterPro" id="IPR046341">
    <property type="entry name" value="SET_dom_sf"/>
</dbReference>
<dbReference type="SUPFAM" id="SSF82199">
    <property type="entry name" value="SET domain"/>
    <property type="match status" value="1"/>
</dbReference>
<reference evidence="5 6" key="1">
    <citation type="submission" date="2019-03" db="EMBL/GenBank/DDBJ databases">
        <title>Draft genome sequences of novel Actinobacteria.</title>
        <authorList>
            <person name="Sahin N."/>
            <person name="Ay H."/>
            <person name="Saygin H."/>
        </authorList>
    </citation>
    <scope>NUCLEOTIDE SEQUENCE [LARGE SCALE GENOMIC DNA]</scope>
    <source>
        <strain evidence="5 6">6K102</strain>
    </source>
</reference>
<dbReference type="Gene3D" id="2.170.270.10">
    <property type="entry name" value="SET domain"/>
    <property type="match status" value="1"/>
</dbReference>
<gene>
    <name evidence="5" type="ORF">E1295_43755</name>
</gene>
<evidence type="ECO:0000256" key="2">
    <source>
        <dbReference type="ARBA" id="ARBA00022691"/>
    </source>
</evidence>
<accession>A0A4R5E7H2</accession>
<comment type="caution">
    <text evidence="5">The sequence shown here is derived from an EMBL/GenBank/DDBJ whole genome shotgun (WGS) entry which is preliminary data.</text>
</comment>
<dbReference type="PANTHER" id="PTHR12350">
    <property type="entry name" value="HISTONE-LYSINE N-METHYLTRANSFERASE-RELATED"/>
    <property type="match status" value="1"/>
</dbReference>